<dbReference type="OrthoDB" id="112633at2759"/>
<comment type="caution">
    <text evidence="4">The sequence shown here is derived from an EMBL/GenBank/DDBJ whole genome shotgun (WGS) entry which is preliminary data.</text>
</comment>
<evidence type="ECO:0000256" key="1">
    <source>
        <dbReference type="SAM" id="MobiDB-lite"/>
    </source>
</evidence>
<proteinExistence type="predicted"/>
<keyword evidence="5" id="KW-1185">Reference proteome</keyword>
<dbReference type="EMBL" id="SPLM01000073">
    <property type="protein sequence ID" value="TMW62691.1"/>
    <property type="molecule type" value="Genomic_DNA"/>
</dbReference>
<feature type="compositionally biased region" description="Basic and acidic residues" evidence="1">
    <location>
        <begin position="293"/>
        <end position="302"/>
    </location>
</feature>
<keyword evidence="2" id="KW-0472">Membrane</keyword>
<dbReference type="Proteomes" id="UP000794436">
    <property type="component" value="Unassembled WGS sequence"/>
</dbReference>
<gene>
    <name evidence="4" type="ORF">Poli38472_005309</name>
</gene>
<evidence type="ECO:0000313" key="5">
    <source>
        <dbReference type="Proteomes" id="UP000794436"/>
    </source>
</evidence>
<keyword evidence="2" id="KW-0812">Transmembrane</keyword>
<feature type="signal peptide" evidence="3">
    <location>
        <begin position="1"/>
        <end position="21"/>
    </location>
</feature>
<protein>
    <submittedName>
        <fullName evidence="4">Uncharacterized protein</fullName>
    </submittedName>
</protein>
<reference evidence="4" key="1">
    <citation type="submission" date="2019-03" db="EMBL/GenBank/DDBJ databases">
        <title>Long read genome sequence of the mycoparasitic Pythium oligandrum ATCC 38472 isolated from sugarbeet rhizosphere.</title>
        <authorList>
            <person name="Gaulin E."/>
        </authorList>
    </citation>
    <scope>NUCLEOTIDE SEQUENCE</scope>
    <source>
        <strain evidence="4">ATCC 38472_TT</strain>
    </source>
</reference>
<evidence type="ECO:0000256" key="3">
    <source>
        <dbReference type="SAM" id="SignalP"/>
    </source>
</evidence>
<keyword evidence="2" id="KW-1133">Transmembrane helix</keyword>
<feature type="transmembrane region" description="Helical" evidence="2">
    <location>
        <begin position="249"/>
        <end position="269"/>
    </location>
</feature>
<dbReference type="AlphaFoldDB" id="A0A8K1CFT2"/>
<keyword evidence="3" id="KW-0732">Signal</keyword>
<feature type="chain" id="PRO_5035473642" evidence="3">
    <location>
        <begin position="22"/>
        <end position="302"/>
    </location>
</feature>
<organism evidence="4 5">
    <name type="scientific">Pythium oligandrum</name>
    <name type="common">Mycoparasitic fungus</name>
    <dbReference type="NCBI Taxonomy" id="41045"/>
    <lineage>
        <taxon>Eukaryota</taxon>
        <taxon>Sar</taxon>
        <taxon>Stramenopiles</taxon>
        <taxon>Oomycota</taxon>
        <taxon>Peronosporomycetes</taxon>
        <taxon>Pythiales</taxon>
        <taxon>Pythiaceae</taxon>
        <taxon>Pythium</taxon>
    </lineage>
</organism>
<feature type="transmembrane region" description="Helical" evidence="2">
    <location>
        <begin position="214"/>
        <end position="237"/>
    </location>
</feature>
<name>A0A8K1CFT2_PYTOL</name>
<evidence type="ECO:0000313" key="4">
    <source>
        <dbReference type="EMBL" id="TMW62691.1"/>
    </source>
</evidence>
<accession>A0A8K1CFT2</accession>
<feature type="region of interest" description="Disordered" evidence="1">
    <location>
        <begin position="274"/>
        <end position="302"/>
    </location>
</feature>
<evidence type="ECO:0000256" key="2">
    <source>
        <dbReference type="SAM" id="Phobius"/>
    </source>
</evidence>
<sequence>MHSTPLRLVLCCLVLARLVLADVRRTYGLYGAIQFLDKTTTVDILLEQCFTGFALNGCEDLNVTAGYHKDYSFASQFTDTILKNQPYCLQCCTKPVPRYTGADETWNLSCPLNDLQRLSVGKGQRTIRFARRETLQDETIIECPMPNRTQGTYLEGYALTVWLIERSSNFGADYWRTVVNCSVEITETTTIPSIFNEVIRLRSIPTAQSRPTAWVAPTFLSITGALVLLSVPLYNALIRGQRCLHCGSWIVVVNSMCVVCICISCRLHPPPPKVYVDNGDPHRETTESEDDSNMDKQKRASS</sequence>